<keyword evidence="11" id="KW-1185">Reference proteome</keyword>
<proteinExistence type="predicted"/>
<dbReference type="Proteomes" id="UP000046392">
    <property type="component" value="Unplaced"/>
</dbReference>
<accession>A0A0N5C5S3</accession>
<keyword evidence="6" id="KW-0804">Transcription</keyword>
<keyword evidence="3 8" id="KW-0863">Zinc-finger</keyword>
<dbReference type="PROSITE" id="PS50157">
    <property type="entry name" value="ZINC_FINGER_C2H2_2"/>
    <property type="match status" value="1"/>
</dbReference>
<evidence type="ECO:0000259" key="10">
    <source>
        <dbReference type="PROSITE" id="PS50157"/>
    </source>
</evidence>
<dbReference type="Gene3D" id="3.30.160.60">
    <property type="entry name" value="Classic Zinc Finger"/>
    <property type="match status" value="1"/>
</dbReference>
<evidence type="ECO:0000256" key="2">
    <source>
        <dbReference type="ARBA" id="ARBA00022723"/>
    </source>
</evidence>
<dbReference type="GO" id="GO:0005634">
    <property type="term" value="C:nucleus"/>
    <property type="evidence" value="ECO:0007669"/>
    <property type="project" value="UniProtKB-SubCell"/>
</dbReference>
<dbReference type="InterPro" id="IPR013087">
    <property type="entry name" value="Znf_C2H2_type"/>
</dbReference>
<keyword evidence="2" id="KW-0479">Metal-binding</keyword>
<dbReference type="InterPro" id="IPR051061">
    <property type="entry name" value="Zinc_finger_trans_reg"/>
</dbReference>
<sequence>MRRGINLYPIQEESEPLVEDSLGTYYKDNGTRSHYIYCANYLGHCIQRNYAPPVVNNFCGCHEAYQNNSQYDTHPNICYDSQQNNMQRSPNVNQHMVNSNEHNTMIGNFYDVSSDGNYDNIQDNNHRNNQFTALNNSLFTDNNSELGYDDNISIRGTRYNKQHKRLQSVLSNESISNGILSKSQDIKNRVSNVGTEITNNTIIRNIRNISDEFTKQLSIPETDRYELGSHFWKDNFEGRFLPTLSDTQSECDVFQDVDKDLTPSEPIEHECFYDFMEDGGFNSGESKETICCSEVPVRSTENNRGNSSYGINLDLPAIDVDLNVVDHDSDRANSIIRYESIGNHYDCYGGTNFKELNAYDQYYSNNISTTENYQKIPFDYIVRSVGGDDSHNNSVQSEYFNSLREGKKVSQSIKQPSECQIEVVDANNISGVLKHDNFSKQSVTINNFESDDKTLEVGIQYNANIISHNNGKSKCLGSRKRQQKKIANLQPDSDENSSDPEQANKRLKVHINIRCYPNSTDISISTKNVPISDGSEHEHVFCRWEACDYYFTNIDDLYQHVCSEHEARGRNFYCQWKSCLAGNKKKSSSFVSLDDFLEHMYDHVNVKQFFCGNDDCRSPDGFYTKKELEDHVKKCYCVRKVFICRESLCTATFTCGNSRLCHEKKIHIKKNISVYLCPIYNCAKTFPDPSGYQRHVRSSHGLLSYEMIKHMKHTICEKGNTKKLFGLLTKRVASHLTEEILQFPPSERKDVKKDLLLLYDCLDICVHKDYSSMKNILEKMVADMKDRKIRTSINAYINKYVARKKPVDGVIVIGNSFILQLSDMIFKNLEILRYPILSISKDDVEELRKAELLLTKQYIYMKLEENEKNRQNKLRSLKRTDELDNSFNKMPDQLSEDEKYVEEYIYIEEEFSDFGKPINLPNFNINKLSGLSLTSNPYNKLYPEKTRNGRNSPTLRDHKTPELCPAYLMRVLINFKKYLKSSKYESNLSYKNKVALFTKIPEKFHDPSKEKKTRNNKKKGDKKEDNKEKGDMDDYNNETGGKNDNEGNMEKVDINESTNITTYDKKGKSIRKESTYMVMWGESDL</sequence>
<protein>
    <submittedName>
        <fullName evidence="12">C2H2-type domain-containing protein</fullName>
    </submittedName>
</protein>
<reference evidence="12" key="1">
    <citation type="submission" date="2017-02" db="UniProtKB">
        <authorList>
            <consortium name="WormBaseParasite"/>
        </authorList>
    </citation>
    <scope>IDENTIFICATION</scope>
</reference>
<keyword evidence="7" id="KW-0539">Nucleus</keyword>
<evidence type="ECO:0000256" key="9">
    <source>
        <dbReference type="SAM" id="MobiDB-lite"/>
    </source>
</evidence>
<feature type="compositionally biased region" description="Basic and acidic residues" evidence="9">
    <location>
        <begin position="1021"/>
        <end position="1032"/>
    </location>
</feature>
<evidence type="ECO:0000313" key="12">
    <source>
        <dbReference type="WBParaSite" id="SPAL_0001330000.1"/>
    </source>
</evidence>
<evidence type="ECO:0000256" key="3">
    <source>
        <dbReference type="ARBA" id="ARBA00022771"/>
    </source>
</evidence>
<dbReference type="AlphaFoldDB" id="A0A0N5C5S3"/>
<evidence type="ECO:0000256" key="6">
    <source>
        <dbReference type="ARBA" id="ARBA00023163"/>
    </source>
</evidence>
<dbReference type="GO" id="GO:0006357">
    <property type="term" value="P:regulation of transcription by RNA polymerase II"/>
    <property type="evidence" value="ECO:0007669"/>
    <property type="project" value="TreeGrafter"/>
</dbReference>
<dbReference type="PANTHER" id="PTHR46179:SF13">
    <property type="entry name" value="C2H2-TYPE DOMAIN-CONTAINING PROTEIN"/>
    <property type="match status" value="1"/>
</dbReference>
<dbReference type="WBParaSite" id="SPAL_0001330000.1">
    <property type="protein sequence ID" value="SPAL_0001330000.1"/>
    <property type="gene ID" value="SPAL_0001330000"/>
</dbReference>
<name>A0A0N5C5S3_STREA</name>
<evidence type="ECO:0000256" key="4">
    <source>
        <dbReference type="ARBA" id="ARBA00022833"/>
    </source>
</evidence>
<dbReference type="STRING" id="174720.A0A0N5C5S3"/>
<dbReference type="PROSITE" id="PS00028">
    <property type="entry name" value="ZINC_FINGER_C2H2_1"/>
    <property type="match status" value="2"/>
</dbReference>
<keyword evidence="4" id="KW-0862">Zinc</keyword>
<comment type="subcellular location">
    <subcellularLocation>
        <location evidence="1">Nucleus</location>
    </subcellularLocation>
</comment>
<evidence type="ECO:0000256" key="8">
    <source>
        <dbReference type="PROSITE-ProRule" id="PRU00042"/>
    </source>
</evidence>
<dbReference type="GO" id="GO:0008270">
    <property type="term" value="F:zinc ion binding"/>
    <property type="evidence" value="ECO:0007669"/>
    <property type="project" value="UniProtKB-KW"/>
</dbReference>
<evidence type="ECO:0000256" key="7">
    <source>
        <dbReference type="ARBA" id="ARBA00023242"/>
    </source>
</evidence>
<feature type="compositionally biased region" description="Basic and acidic residues" evidence="9">
    <location>
        <begin position="1041"/>
        <end position="1054"/>
    </location>
</feature>
<keyword evidence="5" id="KW-0805">Transcription regulation</keyword>
<feature type="region of interest" description="Disordered" evidence="9">
    <location>
        <begin position="1005"/>
        <end position="1069"/>
    </location>
</feature>
<dbReference type="PANTHER" id="PTHR46179">
    <property type="entry name" value="ZINC FINGER PROTEIN"/>
    <property type="match status" value="1"/>
</dbReference>
<feature type="domain" description="C2H2-type" evidence="10">
    <location>
        <begin position="675"/>
        <end position="700"/>
    </location>
</feature>
<evidence type="ECO:0000256" key="5">
    <source>
        <dbReference type="ARBA" id="ARBA00023015"/>
    </source>
</evidence>
<dbReference type="SMART" id="SM00355">
    <property type="entry name" value="ZnF_C2H2"/>
    <property type="match status" value="4"/>
</dbReference>
<feature type="compositionally biased region" description="Basic residues" evidence="9">
    <location>
        <begin position="1011"/>
        <end position="1020"/>
    </location>
</feature>
<organism evidence="11 12">
    <name type="scientific">Strongyloides papillosus</name>
    <name type="common">Intestinal threadworm</name>
    <dbReference type="NCBI Taxonomy" id="174720"/>
    <lineage>
        <taxon>Eukaryota</taxon>
        <taxon>Metazoa</taxon>
        <taxon>Ecdysozoa</taxon>
        <taxon>Nematoda</taxon>
        <taxon>Chromadorea</taxon>
        <taxon>Rhabditida</taxon>
        <taxon>Tylenchina</taxon>
        <taxon>Panagrolaimomorpha</taxon>
        <taxon>Strongyloidoidea</taxon>
        <taxon>Strongyloididae</taxon>
        <taxon>Strongyloides</taxon>
    </lineage>
</organism>
<evidence type="ECO:0000256" key="1">
    <source>
        <dbReference type="ARBA" id="ARBA00004123"/>
    </source>
</evidence>
<evidence type="ECO:0000313" key="11">
    <source>
        <dbReference type="Proteomes" id="UP000046392"/>
    </source>
</evidence>